<evidence type="ECO:0000313" key="2">
    <source>
        <dbReference type="EMBL" id="VFT98199.1"/>
    </source>
</evidence>
<organism evidence="2 3">
    <name type="scientific">Aphanomyces stellatus</name>
    <dbReference type="NCBI Taxonomy" id="120398"/>
    <lineage>
        <taxon>Eukaryota</taxon>
        <taxon>Sar</taxon>
        <taxon>Stramenopiles</taxon>
        <taxon>Oomycota</taxon>
        <taxon>Saprolegniomycetes</taxon>
        <taxon>Saprolegniales</taxon>
        <taxon>Verrucalvaceae</taxon>
        <taxon>Aphanomyces</taxon>
    </lineage>
</organism>
<evidence type="ECO:0000313" key="3">
    <source>
        <dbReference type="Proteomes" id="UP000332933"/>
    </source>
</evidence>
<sequence length="384" mass="43724">MRQSSAYIAQWRQEQMTTVDNKRVERGVLETFNDGGSKKVEIARYMVRYRKLRKADTARLKDTLTQLERLRNQLAAPRAMSWRDVARAMADARSLAEAQHKALWIQLSQYNELVRTMSQWVAIHTPIEIMPTATATNWRHVSLPGNPAARRLAKAWITQHMVHNLDRAFEQHAMPSWECRNQSMIPWDVDCVFHESGYTIVTKRCLPLATAAVTSHEFVSSSARLALGAALPFYDPSLPLVRLVDETDGETRQYAVVTPANNEHCNVLAAYVETADRHVFVMQQIQHDERCVPDNQSWQRQRAIYGESVTRTDDGTVWCRALLLDSHIISPDADVSLADDMRAWGIDVNAVPAHLHEARFLGLWKEAMRQRRGSVAAHRQPGPA</sequence>
<dbReference type="EMBL" id="VJMH01006979">
    <property type="protein sequence ID" value="KAF0686687.1"/>
    <property type="molecule type" value="Genomic_DNA"/>
</dbReference>
<dbReference type="Proteomes" id="UP000332933">
    <property type="component" value="Unassembled WGS sequence"/>
</dbReference>
<dbReference type="EMBL" id="CAADRA010007005">
    <property type="protein sequence ID" value="VFT98199.1"/>
    <property type="molecule type" value="Genomic_DNA"/>
</dbReference>
<evidence type="ECO:0000313" key="1">
    <source>
        <dbReference type="EMBL" id="KAF0686687.1"/>
    </source>
</evidence>
<dbReference type="AlphaFoldDB" id="A0A485LJV0"/>
<name>A0A485LJV0_9STRA</name>
<reference evidence="2 3" key="1">
    <citation type="submission" date="2019-03" db="EMBL/GenBank/DDBJ databases">
        <authorList>
            <person name="Gaulin E."/>
            <person name="Dumas B."/>
        </authorList>
    </citation>
    <scope>NUCLEOTIDE SEQUENCE [LARGE SCALE GENOMIC DNA]</scope>
    <source>
        <strain evidence="2">CBS 568.67</strain>
    </source>
</reference>
<reference evidence="1" key="2">
    <citation type="submission" date="2019-06" db="EMBL/GenBank/DDBJ databases">
        <title>Genomics analysis of Aphanomyces spp. identifies a new class of oomycete effector associated with host adaptation.</title>
        <authorList>
            <person name="Gaulin E."/>
        </authorList>
    </citation>
    <scope>NUCLEOTIDE SEQUENCE</scope>
    <source>
        <strain evidence="1">CBS 578.67</strain>
    </source>
</reference>
<protein>
    <submittedName>
        <fullName evidence="2">Aste57867_21529 protein</fullName>
    </submittedName>
</protein>
<keyword evidence="3" id="KW-1185">Reference proteome</keyword>
<gene>
    <name evidence="2" type="primary">Aste57867_21529</name>
    <name evidence="1" type="ORF">As57867_021460</name>
    <name evidence="2" type="ORF">ASTE57867_21529</name>
</gene>
<proteinExistence type="predicted"/>
<accession>A0A485LJV0</accession>